<dbReference type="RefSeq" id="WP_067399704.1">
    <property type="nucleotide sequence ID" value="NZ_LZEY01000005.1"/>
</dbReference>
<keyword evidence="3" id="KW-1185">Reference proteome</keyword>
<dbReference type="EMBL" id="LZEY01000005">
    <property type="protein sequence ID" value="OBU12502.1"/>
    <property type="molecule type" value="Genomic_DNA"/>
</dbReference>
<name>A0A1B8HSJ2_9GAMM</name>
<keyword evidence="1" id="KW-0732">Signal</keyword>
<evidence type="ECO:0000313" key="2">
    <source>
        <dbReference type="EMBL" id="OBU12502.1"/>
    </source>
</evidence>
<evidence type="ECO:0000313" key="3">
    <source>
        <dbReference type="Proteomes" id="UP000092377"/>
    </source>
</evidence>
<gene>
    <name evidence="2" type="ORF">AYY18_15315</name>
</gene>
<accession>A0A1B8HSJ2</accession>
<dbReference type="AlphaFoldDB" id="A0A1B8HSJ2"/>
<feature type="chain" id="PRO_5008609980" description="Type 1 fimbrial protein" evidence="1">
    <location>
        <begin position="22"/>
        <end position="105"/>
    </location>
</feature>
<evidence type="ECO:0000256" key="1">
    <source>
        <dbReference type="SAM" id="SignalP"/>
    </source>
</evidence>
<feature type="signal peptide" evidence="1">
    <location>
        <begin position="1"/>
        <end position="21"/>
    </location>
</feature>
<comment type="caution">
    <text evidence="2">The sequence shown here is derived from an EMBL/GenBank/DDBJ whole genome shotgun (WGS) entry which is preliminary data.</text>
</comment>
<dbReference type="Proteomes" id="UP000092377">
    <property type="component" value="Unassembled WGS sequence"/>
</dbReference>
<reference evidence="3" key="1">
    <citation type="submission" date="2016-06" db="EMBL/GenBank/DDBJ databases">
        <authorList>
            <person name="Butler K."/>
        </authorList>
    </citation>
    <scope>NUCLEOTIDE SEQUENCE [LARGE SCALE GENOMIC DNA]</scope>
    <source>
        <strain evidence="3">GCSL-Mp20</strain>
    </source>
</reference>
<evidence type="ECO:0008006" key="4">
    <source>
        <dbReference type="Google" id="ProtNLM"/>
    </source>
</evidence>
<organism evidence="2 3">
    <name type="scientific">Morganella psychrotolerans</name>
    <dbReference type="NCBI Taxonomy" id="368603"/>
    <lineage>
        <taxon>Bacteria</taxon>
        <taxon>Pseudomonadati</taxon>
        <taxon>Pseudomonadota</taxon>
        <taxon>Gammaproteobacteria</taxon>
        <taxon>Enterobacterales</taxon>
        <taxon>Morganellaceae</taxon>
        <taxon>Morganella</taxon>
    </lineage>
</organism>
<sequence>MSKLTRLVLVAGIALSFVAHSETQDHQGGTISFQGALVESPCSYNISGDNINTECHRSGQANPYNGQMKAGNNFKGTLLPDHIGETQVMPLPSDPDKYIVTLSYR</sequence>
<dbReference type="OrthoDB" id="6046808at2"/>
<proteinExistence type="predicted"/>
<protein>
    <recommendedName>
        <fullName evidence="4">Type 1 fimbrial protein</fullName>
    </recommendedName>
</protein>